<dbReference type="Gene3D" id="1.10.260.40">
    <property type="entry name" value="lambda repressor-like DNA-binding domains"/>
    <property type="match status" value="1"/>
</dbReference>
<comment type="similarity">
    <text evidence="5">Belongs to the Rap family.</text>
</comment>
<dbReference type="SMART" id="SM00028">
    <property type="entry name" value="TPR"/>
    <property type="match status" value="7"/>
</dbReference>
<sequence>MPATLGQKIKELRIQKGLTQSDLGAGMVTPSMISQIEADKANPSHKLLQAIAEKLETPIEYFLTDMQMQIEQIATYKVARSMMEAGEFQRAVPILEGLMEDSVPQLHSAEIQFDLAECLLEDGKLDEALDGFDKVLSSATTRKDVYMQVLALKQLGYVEEKRHNYPLAIYHWQKALDLMAKVEDHDPFLAAEILRQLGKVYGYLGEKKDALHAYERAHTYLEATASFQKIADLYRRLGESFREQGDFDRASEYAQHSISLYRGLKNIKLAIEVKENFGIVKGEEGNADEALQTLSACLVEYQEYGYTEKVAHTHGEMARIYLGNGDYAQASTHCDEALKLLAEDSLERGFVYRTYSTIRKEQKQFAEAVDFMEQSVKIFEIADLPREIAKSYSMLGDIYKEQGDLQKAIHSLEQMKRAMESNLKERGIVL</sequence>
<dbReference type="EMBL" id="JMIR01000015">
    <property type="protein sequence ID" value="KEO83034.1"/>
    <property type="molecule type" value="Genomic_DNA"/>
</dbReference>
<dbReference type="GO" id="GO:0003677">
    <property type="term" value="F:DNA binding"/>
    <property type="evidence" value="ECO:0007669"/>
    <property type="project" value="InterPro"/>
</dbReference>
<dbReference type="InterPro" id="IPR019734">
    <property type="entry name" value="TPR_rpt"/>
</dbReference>
<dbReference type="Pfam" id="PF14559">
    <property type="entry name" value="TPR_19"/>
    <property type="match status" value="1"/>
</dbReference>
<gene>
    <name evidence="8" type="ORF">EL26_12145</name>
</gene>
<dbReference type="Proteomes" id="UP000027931">
    <property type="component" value="Unassembled WGS sequence"/>
</dbReference>
<comment type="caution">
    <text evidence="8">The sequence shown here is derived from an EMBL/GenBank/DDBJ whole genome shotgun (WGS) entry which is preliminary data.</text>
</comment>
<proteinExistence type="inferred from homology"/>
<dbReference type="Pfam" id="PF13181">
    <property type="entry name" value="TPR_8"/>
    <property type="match status" value="1"/>
</dbReference>
<dbReference type="PROSITE" id="PS50005">
    <property type="entry name" value="TPR"/>
    <property type="match status" value="3"/>
</dbReference>
<dbReference type="eggNOG" id="COG1396">
    <property type="taxonomic scope" value="Bacteria"/>
</dbReference>
<evidence type="ECO:0000259" key="7">
    <source>
        <dbReference type="PROSITE" id="PS50943"/>
    </source>
</evidence>
<feature type="repeat" description="TPR" evidence="6">
    <location>
        <begin position="389"/>
        <end position="422"/>
    </location>
</feature>
<dbReference type="SMART" id="SM00530">
    <property type="entry name" value="HTH_XRE"/>
    <property type="match status" value="1"/>
</dbReference>
<dbReference type="RefSeq" id="WP_038088566.1">
    <property type="nucleotide sequence ID" value="NZ_JMIR01000015.1"/>
</dbReference>
<dbReference type="InterPro" id="IPR051476">
    <property type="entry name" value="Bac_ResReg_Asp_Phosphatase"/>
</dbReference>
<dbReference type="Pfam" id="PF01381">
    <property type="entry name" value="HTH_3"/>
    <property type="match status" value="1"/>
</dbReference>
<dbReference type="Gene3D" id="1.25.40.10">
    <property type="entry name" value="Tetratricopeptide repeat domain"/>
    <property type="match status" value="3"/>
</dbReference>
<feature type="domain" description="HTH cro/C1-type" evidence="7">
    <location>
        <begin position="9"/>
        <end position="62"/>
    </location>
</feature>
<dbReference type="STRING" id="1157490.EL26_12145"/>
<evidence type="ECO:0000256" key="6">
    <source>
        <dbReference type="PROSITE-ProRule" id="PRU00339"/>
    </source>
</evidence>
<evidence type="ECO:0000313" key="9">
    <source>
        <dbReference type="Proteomes" id="UP000027931"/>
    </source>
</evidence>
<evidence type="ECO:0000256" key="2">
    <source>
        <dbReference type="ARBA" id="ARBA00022490"/>
    </source>
</evidence>
<organism evidence="8 9">
    <name type="scientific">Tumebacillus flagellatus</name>
    <dbReference type="NCBI Taxonomy" id="1157490"/>
    <lineage>
        <taxon>Bacteria</taxon>
        <taxon>Bacillati</taxon>
        <taxon>Bacillota</taxon>
        <taxon>Bacilli</taxon>
        <taxon>Bacillales</taxon>
        <taxon>Alicyclobacillaceae</taxon>
        <taxon>Tumebacillus</taxon>
    </lineage>
</organism>
<evidence type="ECO:0000256" key="1">
    <source>
        <dbReference type="ARBA" id="ARBA00004496"/>
    </source>
</evidence>
<dbReference type="PANTHER" id="PTHR46630">
    <property type="entry name" value="TETRATRICOPEPTIDE REPEAT PROTEIN 29"/>
    <property type="match status" value="1"/>
</dbReference>
<keyword evidence="4 6" id="KW-0802">TPR repeat</keyword>
<dbReference type="CDD" id="cd00093">
    <property type="entry name" value="HTH_XRE"/>
    <property type="match status" value="1"/>
</dbReference>
<dbReference type="InterPro" id="IPR010982">
    <property type="entry name" value="Lambda_DNA-bd_dom_sf"/>
</dbReference>
<keyword evidence="9" id="KW-1185">Reference proteome</keyword>
<comment type="subcellular location">
    <subcellularLocation>
        <location evidence="1">Cytoplasm</location>
    </subcellularLocation>
</comment>
<keyword evidence="3" id="KW-0677">Repeat</keyword>
<keyword evidence="2" id="KW-0963">Cytoplasm</keyword>
<protein>
    <recommendedName>
        <fullName evidence="7">HTH cro/C1-type domain-containing protein</fullName>
    </recommendedName>
</protein>
<dbReference type="eggNOG" id="COG0457">
    <property type="taxonomic scope" value="Bacteria"/>
</dbReference>
<feature type="repeat" description="TPR" evidence="6">
    <location>
        <begin position="231"/>
        <end position="264"/>
    </location>
</feature>
<feature type="repeat" description="TPR" evidence="6">
    <location>
        <begin position="191"/>
        <end position="224"/>
    </location>
</feature>
<dbReference type="Pfam" id="PF13424">
    <property type="entry name" value="TPR_12"/>
    <property type="match status" value="2"/>
</dbReference>
<dbReference type="PANTHER" id="PTHR46630:SF1">
    <property type="entry name" value="TETRATRICOPEPTIDE REPEAT PROTEIN 29"/>
    <property type="match status" value="1"/>
</dbReference>
<dbReference type="OrthoDB" id="2470999at2"/>
<dbReference type="SUPFAM" id="SSF48452">
    <property type="entry name" value="TPR-like"/>
    <property type="match status" value="3"/>
</dbReference>
<dbReference type="InterPro" id="IPR011990">
    <property type="entry name" value="TPR-like_helical_dom_sf"/>
</dbReference>
<dbReference type="PROSITE" id="PS50943">
    <property type="entry name" value="HTH_CROC1"/>
    <property type="match status" value="1"/>
</dbReference>
<dbReference type="SUPFAM" id="SSF47413">
    <property type="entry name" value="lambda repressor-like DNA-binding domains"/>
    <property type="match status" value="1"/>
</dbReference>
<reference evidence="8 9" key="1">
    <citation type="journal article" date="2013" name="Int. J. Syst. Evol. Microbiol.">
        <title>Tumebacillus flagellatus sp. nov., an alpha-amylase/pullulanase-producing bacterium isolated from cassava wastewater.</title>
        <authorList>
            <person name="Wang Q."/>
            <person name="Xie N."/>
            <person name="Qin Y."/>
            <person name="Shen N."/>
            <person name="Zhu J."/>
            <person name="Mi H."/>
            <person name="Huang R."/>
        </authorList>
    </citation>
    <scope>NUCLEOTIDE SEQUENCE [LARGE SCALE GENOMIC DNA]</scope>
    <source>
        <strain evidence="8 9">GST4</strain>
    </source>
</reference>
<dbReference type="GO" id="GO:0005737">
    <property type="term" value="C:cytoplasm"/>
    <property type="evidence" value="ECO:0007669"/>
    <property type="project" value="UniProtKB-SubCell"/>
</dbReference>
<evidence type="ECO:0000256" key="5">
    <source>
        <dbReference type="ARBA" id="ARBA00038253"/>
    </source>
</evidence>
<name>A0A074LPM9_9BACL</name>
<dbReference type="InterPro" id="IPR001387">
    <property type="entry name" value="Cro/C1-type_HTH"/>
</dbReference>
<evidence type="ECO:0000256" key="4">
    <source>
        <dbReference type="ARBA" id="ARBA00022803"/>
    </source>
</evidence>
<accession>A0A074LPM9</accession>
<evidence type="ECO:0000256" key="3">
    <source>
        <dbReference type="ARBA" id="ARBA00022737"/>
    </source>
</evidence>
<evidence type="ECO:0000313" key="8">
    <source>
        <dbReference type="EMBL" id="KEO83034.1"/>
    </source>
</evidence>
<dbReference type="AlphaFoldDB" id="A0A074LPM9"/>